<keyword evidence="8" id="KW-1185">Reference proteome</keyword>
<dbReference type="GO" id="GO:0005737">
    <property type="term" value="C:cytoplasm"/>
    <property type="evidence" value="ECO:0007669"/>
    <property type="project" value="UniProtKB-SubCell"/>
</dbReference>
<evidence type="ECO:0000256" key="1">
    <source>
        <dbReference type="ARBA" id="ARBA00005395"/>
    </source>
</evidence>
<dbReference type="SUPFAM" id="SSF55729">
    <property type="entry name" value="Acyl-CoA N-acyltransferases (Nat)"/>
    <property type="match status" value="1"/>
</dbReference>
<dbReference type="AlphaFoldDB" id="A0A1M4VDM3"/>
<sequence>MDISLSFMTKEDIDGVLEISNSSFAIPWSKNSFELELENSFARYVIAKDKNKVIGFGGMWLIVDECHITNIAVHSDYRGNGVGSMILTKMISFCEENNILGLTLEVRKSNLIAKNLYKKFGFKEEGIRQKYYENNGEDAIIMWKRY</sequence>
<keyword evidence="3 7" id="KW-0808">Transferase</keyword>
<comment type="similarity">
    <text evidence="1 5">Belongs to the acetyltransferase family. RimI subfamily.</text>
</comment>
<accession>A0A1M4VDM3</accession>
<keyword evidence="4" id="KW-0012">Acyltransferase</keyword>
<dbReference type="GO" id="GO:0008999">
    <property type="term" value="F:protein-N-terminal-alanine acetyltransferase activity"/>
    <property type="evidence" value="ECO:0007669"/>
    <property type="project" value="UniProtKB-EC"/>
</dbReference>
<gene>
    <name evidence="7" type="ORF">SAMN05443638_10780</name>
</gene>
<dbReference type="Pfam" id="PF00583">
    <property type="entry name" value="Acetyltransf_1"/>
    <property type="match status" value="1"/>
</dbReference>
<evidence type="ECO:0000256" key="3">
    <source>
        <dbReference type="ARBA" id="ARBA00022679"/>
    </source>
</evidence>
<comment type="subcellular location">
    <subcellularLocation>
        <location evidence="5">Cytoplasm</location>
    </subcellularLocation>
</comment>
<evidence type="ECO:0000313" key="7">
    <source>
        <dbReference type="EMBL" id="SHE66973.1"/>
    </source>
</evidence>
<dbReference type="CDD" id="cd04301">
    <property type="entry name" value="NAT_SF"/>
    <property type="match status" value="1"/>
</dbReference>
<dbReference type="PROSITE" id="PS51186">
    <property type="entry name" value="GNAT"/>
    <property type="match status" value="1"/>
</dbReference>
<dbReference type="RefSeq" id="WP_072894458.1">
    <property type="nucleotide sequence ID" value="NZ_FQVM01000007.1"/>
</dbReference>
<evidence type="ECO:0000256" key="2">
    <source>
        <dbReference type="ARBA" id="ARBA00022490"/>
    </source>
</evidence>
<evidence type="ECO:0000259" key="6">
    <source>
        <dbReference type="PROSITE" id="PS51186"/>
    </source>
</evidence>
<dbReference type="STRING" id="1533.SAMN05443638_10780"/>
<reference evidence="7 8" key="1">
    <citation type="submission" date="2016-11" db="EMBL/GenBank/DDBJ databases">
        <authorList>
            <person name="Jaros S."/>
            <person name="Januszkiewicz K."/>
            <person name="Wedrychowicz H."/>
        </authorList>
    </citation>
    <scope>NUCLEOTIDE SEQUENCE [LARGE SCALE GENOMIC DNA]</scope>
    <source>
        <strain evidence="7 8">DSM 2631</strain>
    </source>
</reference>
<dbReference type="Proteomes" id="UP000184035">
    <property type="component" value="Unassembled WGS sequence"/>
</dbReference>
<protein>
    <recommendedName>
        <fullName evidence="5">[Ribosomal protein bS18]-alanine N-acetyltransferase</fullName>
        <ecNumber evidence="5">2.3.1.266</ecNumber>
    </recommendedName>
</protein>
<feature type="domain" description="N-acetyltransferase" evidence="6">
    <location>
        <begin position="3"/>
        <end position="146"/>
    </location>
</feature>
<dbReference type="EMBL" id="FQVM01000007">
    <property type="protein sequence ID" value="SHE66973.1"/>
    <property type="molecule type" value="Genomic_DNA"/>
</dbReference>
<dbReference type="Gene3D" id="3.40.630.30">
    <property type="match status" value="1"/>
</dbReference>
<dbReference type="OrthoDB" id="9794566at2"/>
<evidence type="ECO:0000313" key="8">
    <source>
        <dbReference type="Proteomes" id="UP000184035"/>
    </source>
</evidence>
<dbReference type="NCBIfam" id="TIGR01575">
    <property type="entry name" value="rimI"/>
    <property type="match status" value="1"/>
</dbReference>
<dbReference type="InterPro" id="IPR000182">
    <property type="entry name" value="GNAT_dom"/>
</dbReference>
<dbReference type="InterPro" id="IPR050680">
    <property type="entry name" value="YpeA/RimI_acetyltransf"/>
</dbReference>
<proteinExistence type="inferred from homology"/>
<dbReference type="InterPro" id="IPR006464">
    <property type="entry name" value="AcTrfase_RimI/Ard1"/>
</dbReference>
<name>A0A1M4VDM3_9CLOT</name>
<dbReference type="PANTHER" id="PTHR43420">
    <property type="entry name" value="ACETYLTRANSFERASE"/>
    <property type="match status" value="1"/>
</dbReference>
<dbReference type="PANTHER" id="PTHR43420:SF44">
    <property type="entry name" value="ACETYLTRANSFERASE YPEA"/>
    <property type="match status" value="1"/>
</dbReference>
<dbReference type="EC" id="2.3.1.266" evidence="5"/>
<organism evidence="7 8">
    <name type="scientific">Clostridium fallax</name>
    <dbReference type="NCBI Taxonomy" id="1533"/>
    <lineage>
        <taxon>Bacteria</taxon>
        <taxon>Bacillati</taxon>
        <taxon>Bacillota</taxon>
        <taxon>Clostridia</taxon>
        <taxon>Eubacteriales</taxon>
        <taxon>Clostridiaceae</taxon>
        <taxon>Clostridium</taxon>
    </lineage>
</organism>
<evidence type="ECO:0000256" key="4">
    <source>
        <dbReference type="ARBA" id="ARBA00023315"/>
    </source>
</evidence>
<comment type="catalytic activity">
    <reaction evidence="5">
        <text>N-terminal L-alanyl-[ribosomal protein bS18] + acetyl-CoA = N-terminal N(alpha)-acetyl-L-alanyl-[ribosomal protein bS18] + CoA + H(+)</text>
        <dbReference type="Rhea" id="RHEA:43756"/>
        <dbReference type="Rhea" id="RHEA-COMP:10676"/>
        <dbReference type="Rhea" id="RHEA-COMP:10677"/>
        <dbReference type="ChEBI" id="CHEBI:15378"/>
        <dbReference type="ChEBI" id="CHEBI:57287"/>
        <dbReference type="ChEBI" id="CHEBI:57288"/>
        <dbReference type="ChEBI" id="CHEBI:64718"/>
        <dbReference type="ChEBI" id="CHEBI:83683"/>
        <dbReference type="EC" id="2.3.1.266"/>
    </reaction>
</comment>
<keyword evidence="2 5" id="KW-0963">Cytoplasm</keyword>
<dbReference type="InterPro" id="IPR016181">
    <property type="entry name" value="Acyl_CoA_acyltransferase"/>
</dbReference>
<evidence type="ECO:0000256" key="5">
    <source>
        <dbReference type="RuleBase" id="RU363094"/>
    </source>
</evidence>
<comment type="function">
    <text evidence="5">Acetylates the N-terminal alanine of ribosomal protein bS18.</text>
</comment>